<dbReference type="PANTHER" id="PTHR46793:SF3">
    <property type="entry name" value="RIKEN CDNA 4930596D02 GENE"/>
    <property type="match status" value="1"/>
</dbReference>
<feature type="compositionally biased region" description="Gly residues" evidence="2">
    <location>
        <begin position="73"/>
        <end position="93"/>
    </location>
</feature>
<dbReference type="PROSITE" id="PS50212">
    <property type="entry name" value="RASGEF_NTER"/>
    <property type="match status" value="1"/>
</dbReference>
<dbReference type="InterPro" id="IPR000651">
    <property type="entry name" value="Ras-like_Gua-exchang_fac_N"/>
</dbReference>
<accession>A0ABM5B1Y8</accession>
<protein>
    <recommendedName>
        <fullName evidence="3">N-terminal Ras-GEF domain-containing protein</fullName>
    </recommendedName>
</protein>
<gene>
    <name evidence="5" type="primary">LOC140599775</name>
</gene>
<feature type="domain" description="N-terminal Ras-GEF" evidence="3">
    <location>
        <begin position="483"/>
        <end position="607"/>
    </location>
</feature>
<dbReference type="PANTHER" id="PTHR46793">
    <property type="entry name" value="1700018F24RIK PROTEIN-RELATED-RELATED"/>
    <property type="match status" value="1"/>
</dbReference>
<evidence type="ECO:0000259" key="3">
    <source>
        <dbReference type="PROSITE" id="PS50212"/>
    </source>
</evidence>
<feature type="region of interest" description="Disordered" evidence="2">
    <location>
        <begin position="787"/>
        <end position="806"/>
    </location>
</feature>
<dbReference type="SUPFAM" id="SSF48366">
    <property type="entry name" value="Ras GEF"/>
    <property type="match status" value="1"/>
</dbReference>
<feature type="region of interest" description="Disordered" evidence="2">
    <location>
        <begin position="818"/>
        <end position="848"/>
    </location>
</feature>
<keyword evidence="1" id="KW-0344">Guanine-nucleotide releasing factor</keyword>
<evidence type="ECO:0000256" key="2">
    <source>
        <dbReference type="SAM" id="MobiDB-lite"/>
    </source>
</evidence>
<name>A0ABM5B1Y8_VULVU</name>
<feature type="region of interest" description="Disordered" evidence="2">
    <location>
        <begin position="724"/>
        <end position="764"/>
    </location>
</feature>
<feature type="region of interest" description="Disordered" evidence="2">
    <location>
        <begin position="614"/>
        <end position="650"/>
    </location>
</feature>
<dbReference type="GeneID" id="140599775"/>
<reference evidence="5" key="1">
    <citation type="submission" date="2025-08" db="UniProtKB">
        <authorList>
            <consortium name="RefSeq"/>
        </authorList>
    </citation>
    <scope>IDENTIFICATION</scope>
    <source>
        <tissue evidence="5">Cell line</tissue>
    </source>
</reference>
<dbReference type="Gene3D" id="1.20.870.10">
    <property type="entry name" value="Son of sevenless (SoS) protein Chain: S domain 1"/>
    <property type="match status" value="1"/>
</dbReference>
<proteinExistence type="predicted"/>
<feature type="region of interest" description="Disordered" evidence="2">
    <location>
        <begin position="1"/>
        <end position="260"/>
    </location>
</feature>
<dbReference type="InterPro" id="IPR023578">
    <property type="entry name" value="Ras_GEF_dom_sf"/>
</dbReference>
<evidence type="ECO:0000313" key="5">
    <source>
        <dbReference type="RefSeq" id="XP_072621052.1"/>
    </source>
</evidence>
<sequence length="859" mass="93265">MKGAVVSRPWELQGHQRSAGRGSHGAAPVSGPWVTGAGSSSARQVDALLSQQLPRDAWPTRGRRGAAWSEAGQGAGAGSRGREPGQGAGAGSRGGRRAGGPSSHLRAAARRPGCRPAEDRAELLGSWLGPRPFPAGSGRQSVRAPAQVGAGPQARPHPRGLPATWEPPAPPRRLAMASAVSLGQPPASPTGNALPPSSRPAAWPASPHAPTSARTRCPVGEAALPGRAEDLRLRGSSPPGGPPRLVGPSCSSRPPAQSWPMRCWHRRSRRQDRPCCAVPPVPSQEEPGRPRAWFPGSVPPTPHPTGDVSPRLTLFLPALQNAEQKDPPGLKGLQSLPYNTGSPRERLQILPDIFYPLCSTGKRQTIPDGHNGFSGVETRKEWKVVSEPSISSFDELQEPQDCCCFEWCSRWCRRQTERLREFFRRVRRSSIWEIQSASWDYEWRWKWTEEDIPHTPESSPSTEDLQGFKAERASALRRNQICPTTPSREELLEQQVEELVPALLSLDDLSIFQFMETYIDFGTTEEVLDLLFAKYRSIEASPKIGGIQMRWDITMSSFLSIWLEYYEEDFDDPPEFPALTKLMNFTGQYFPGSTLDDRVNSYFEYLRNLHQPEFEGGDDTLSSDPEQHPEPPQECARVSTVGPAAPSGSQGMELVPAAGAEGSARGLTPAAVYKVRHVVVRPLNPCPELEEPPAPLGTLEAKRAPPPAIEVIDVPKEPCHSVEQPAAHLEQQPEPPQEPARAPTVGPAAPSRAQGKELVPAGGAEGSAGALMPAAVYKARHVVVRPLNPCPDPEEPPAPLGALGAERAPPPAIEVINVVEQPPHSGEQRASDPEQHPEPPRQEPARGRLWGLLKLLGFR</sequence>
<feature type="compositionally biased region" description="Pro residues" evidence="2">
    <location>
        <begin position="788"/>
        <end position="799"/>
    </location>
</feature>
<evidence type="ECO:0000256" key="1">
    <source>
        <dbReference type="PROSITE-ProRule" id="PRU00135"/>
    </source>
</evidence>
<dbReference type="RefSeq" id="XP_072621052.1">
    <property type="nucleotide sequence ID" value="XM_072764951.1"/>
</dbReference>
<dbReference type="Proteomes" id="UP001652641">
    <property type="component" value="Chromosome 7"/>
</dbReference>
<evidence type="ECO:0000313" key="4">
    <source>
        <dbReference type="Proteomes" id="UP001652641"/>
    </source>
</evidence>
<keyword evidence="4" id="KW-1185">Reference proteome</keyword>
<feature type="compositionally biased region" description="Polar residues" evidence="2">
    <location>
        <begin position="37"/>
        <end position="53"/>
    </location>
</feature>
<organism evidence="4 5">
    <name type="scientific">Vulpes vulpes</name>
    <name type="common">Red fox</name>
    <dbReference type="NCBI Taxonomy" id="9627"/>
    <lineage>
        <taxon>Eukaryota</taxon>
        <taxon>Metazoa</taxon>
        <taxon>Chordata</taxon>
        <taxon>Craniata</taxon>
        <taxon>Vertebrata</taxon>
        <taxon>Euteleostomi</taxon>
        <taxon>Mammalia</taxon>
        <taxon>Eutheria</taxon>
        <taxon>Laurasiatheria</taxon>
        <taxon>Carnivora</taxon>
        <taxon>Caniformia</taxon>
        <taxon>Canidae</taxon>
        <taxon>Vulpes</taxon>
    </lineage>
</organism>
<feature type="compositionally biased region" description="Low complexity" evidence="2">
    <location>
        <begin position="193"/>
        <end position="213"/>
    </location>
</feature>
<feature type="compositionally biased region" description="Basic and acidic residues" evidence="2">
    <location>
        <begin position="826"/>
        <end position="846"/>
    </location>
</feature>